<dbReference type="InParanoid" id="G5A739"/>
<accession>G5A739</accession>
<dbReference type="RefSeq" id="XP_009535777.1">
    <property type="nucleotide sequence ID" value="XM_009537482.1"/>
</dbReference>
<dbReference type="EMBL" id="JH159160">
    <property type="protein sequence ID" value="EGZ09144.1"/>
    <property type="molecule type" value="Genomic_DNA"/>
</dbReference>
<proteinExistence type="predicted"/>
<dbReference type="GeneID" id="20644260"/>
<dbReference type="AlphaFoldDB" id="G5A739"/>
<name>G5A739_PHYSP</name>
<dbReference type="Proteomes" id="UP000002640">
    <property type="component" value="Unassembled WGS sequence"/>
</dbReference>
<evidence type="ECO:0000313" key="1">
    <source>
        <dbReference type="EMBL" id="EGZ09144.1"/>
    </source>
</evidence>
<dbReference type="KEGG" id="psoj:PHYSODRAFT_318847"/>
<gene>
    <name evidence="1" type="ORF">PHYSODRAFT_318847</name>
</gene>
<sequence length="119" mass="13049">MPSSVTSGDKEVYLLDRNKQNLYSEFIRRSRMQLPVVPEWEGELKPQRAAPPNPGSATRALNSIVKHLRAGQAANRYLVPDINLLPMLRGVTSSPFGAVQKGEVDLSGDARVIHDASVV</sequence>
<organism evidence="1 2">
    <name type="scientific">Phytophthora sojae (strain P6497)</name>
    <name type="common">Soybean stem and root rot agent</name>
    <name type="synonym">Phytophthora megasperma f. sp. glycines</name>
    <dbReference type="NCBI Taxonomy" id="1094619"/>
    <lineage>
        <taxon>Eukaryota</taxon>
        <taxon>Sar</taxon>
        <taxon>Stramenopiles</taxon>
        <taxon>Oomycota</taxon>
        <taxon>Peronosporomycetes</taxon>
        <taxon>Peronosporales</taxon>
        <taxon>Peronosporaceae</taxon>
        <taxon>Phytophthora</taxon>
    </lineage>
</organism>
<keyword evidence="2" id="KW-1185">Reference proteome</keyword>
<reference evidence="1 2" key="1">
    <citation type="journal article" date="2006" name="Science">
        <title>Phytophthora genome sequences uncover evolutionary origins and mechanisms of pathogenesis.</title>
        <authorList>
            <person name="Tyler B.M."/>
            <person name="Tripathy S."/>
            <person name="Zhang X."/>
            <person name="Dehal P."/>
            <person name="Jiang R.H."/>
            <person name="Aerts A."/>
            <person name="Arredondo F.D."/>
            <person name="Baxter L."/>
            <person name="Bensasson D."/>
            <person name="Beynon J.L."/>
            <person name="Chapman J."/>
            <person name="Damasceno C.M."/>
            <person name="Dorrance A.E."/>
            <person name="Dou D."/>
            <person name="Dickerman A.W."/>
            <person name="Dubchak I.L."/>
            <person name="Garbelotto M."/>
            <person name="Gijzen M."/>
            <person name="Gordon S.G."/>
            <person name="Govers F."/>
            <person name="Grunwald N.J."/>
            <person name="Huang W."/>
            <person name="Ivors K.L."/>
            <person name="Jones R.W."/>
            <person name="Kamoun S."/>
            <person name="Krampis K."/>
            <person name="Lamour K.H."/>
            <person name="Lee M.K."/>
            <person name="McDonald W.H."/>
            <person name="Medina M."/>
            <person name="Meijer H.J."/>
            <person name="Nordberg E.K."/>
            <person name="Maclean D.J."/>
            <person name="Ospina-Giraldo M.D."/>
            <person name="Morris P.F."/>
            <person name="Phuntumart V."/>
            <person name="Putnam N.H."/>
            <person name="Rash S."/>
            <person name="Rose J.K."/>
            <person name="Sakihama Y."/>
            <person name="Salamov A.A."/>
            <person name="Savidor A."/>
            <person name="Scheuring C.F."/>
            <person name="Smith B.M."/>
            <person name="Sobral B.W."/>
            <person name="Terry A."/>
            <person name="Torto-Alalibo T.A."/>
            <person name="Win J."/>
            <person name="Xu Z."/>
            <person name="Zhang H."/>
            <person name="Grigoriev I.V."/>
            <person name="Rokhsar D.S."/>
            <person name="Boore J.L."/>
        </authorList>
    </citation>
    <scope>NUCLEOTIDE SEQUENCE [LARGE SCALE GENOMIC DNA]</scope>
    <source>
        <strain evidence="1 2">P6497</strain>
    </source>
</reference>
<dbReference type="SMR" id="G5A739"/>
<protein>
    <submittedName>
        <fullName evidence="1">Uncharacterized protein</fullName>
    </submittedName>
</protein>
<evidence type="ECO:0000313" key="2">
    <source>
        <dbReference type="Proteomes" id="UP000002640"/>
    </source>
</evidence>